<sequence>MALGYHTEWAKQERSEKELMECQQIILDQHEFDFYKDLKQAAYFYDIPIDKRDFDIGEDFYNGKLILVEDIPKGG</sequence>
<gene>
    <name evidence="1" type="ORF">DEO72_LG10g2797</name>
</gene>
<dbReference type="AlphaFoldDB" id="A0A4D6NFS2"/>
<protein>
    <submittedName>
        <fullName evidence="1">Uncharacterized protein</fullName>
    </submittedName>
</protein>
<dbReference type="EMBL" id="CP039354">
    <property type="protein sequence ID" value="QCE11564.1"/>
    <property type="molecule type" value="Genomic_DNA"/>
</dbReference>
<organism evidence="1 2">
    <name type="scientific">Vigna unguiculata</name>
    <name type="common">Cowpea</name>
    <dbReference type="NCBI Taxonomy" id="3917"/>
    <lineage>
        <taxon>Eukaryota</taxon>
        <taxon>Viridiplantae</taxon>
        <taxon>Streptophyta</taxon>
        <taxon>Embryophyta</taxon>
        <taxon>Tracheophyta</taxon>
        <taxon>Spermatophyta</taxon>
        <taxon>Magnoliopsida</taxon>
        <taxon>eudicotyledons</taxon>
        <taxon>Gunneridae</taxon>
        <taxon>Pentapetalae</taxon>
        <taxon>rosids</taxon>
        <taxon>fabids</taxon>
        <taxon>Fabales</taxon>
        <taxon>Fabaceae</taxon>
        <taxon>Papilionoideae</taxon>
        <taxon>50 kb inversion clade</taxon>
        <taxon>NPAAA clade</taxon>
        <taxon>indigoferoid/millettioid clade</taxon>
        <taxon>Phaseoleae</taxon>
        <taxon>Vigna</taxon>
    </lineage>
</organism>
<accession>A0A4D6NFS2</accession>
<evidence type="ECO:0000313" key="1">
    <source>
        <dbReference type="EMBL" id="QCE11564.1"/>
    </source>
</evidence>
<keyword evidence="2" id="KW-1185">Reference proteome</keyword>
<evidence type="ECO:0000313" key="2">
    <source>
        <dbReference type="Proteomes" id="UP000501690"/>
    </source>
</evidence>
<name>A0A4D6NFS2_VIGUN</name>
<dbReference type="Proteomes" id="UP000501690">
    <property type="component" value="Linkage Group LG10"/>
</dbReference>
<proteinExistence type="predicted"/>
<reference evidence="1 2" key="1">
    <citation type="submission" date="2019-04" db="EMBL/GenBank/DDBJ databases">
        <title>An improved genome assembly and genetic linkage map for asparagus bean, Vigna unguiculata ssp. sesquipedialis.</title>
        <authorList>
            <person name="Xia Q."/>
            <person name="Zhang R."/>
            <person name="Dong Y."/>
        </authorList>
    </citation>
    <scope>NUCLEOTIDE SEQUENCE [LARGE SCALE GENOMIC DNA]</scope>
    <source>
        <tissue evidence="1">Leaf</tissue>
    </source>
</reference>